<name>A0AAV2EJS3_9ROSI</name>
<protein>
    <submittedName>
        <fullName evidence="1">Uncharacterized protein</fullName>
    </submittedName>
</protein>
<proteinExistence type="predicted"/>
<keyword evidence="2" id="KW-1185">Reference proteome</keyword>
<organism evidence="1 2">
    <name type="scientific">Linum trigynum</name>
    <dbReference type="NCBI Taxonomy" id="586398"/>
    <lineage>
        <taxon>Eukaryota</taxon>
        <taxon>Viridiplantae</taxon>
        <taxon>Streptophyta</taxon>
        <taxon>Embryophyta</taxon>
        <taxon>Tracheophyta</taxon>
        <taxon>Spermatophyta</taxon>
        <taxon>Magnoliopsida</taxon>
        <taxon>eudicotyledons</taxon>
        <taxon>Gunneridae</taxon>
        <taxon>Pentapetalae</taxon>
        <taxon>rosids</taxon>
        <taxon>fabids</taxon>
        <taxon>Malpighiales</taxon>
        <taxon>Linaceae</taxon>
        <taxon>Linum</taxon>
    </lineage>
</organism>
<gene>
    <name evidence="1" type="ORF">LTRI10_LOCUS27315</name>
</gene>
<evidence type="ECO:0000313" key="2">
    <source>
        <dbReference type="Proteomes" id="UP001497516"/>
    </source>
</evidence>
<dbReference type="AlphaFoldDB" id="A0AAV2EJS3"/>
<dbReference type="Proteomes" id="UP001497516">
    <property type="component" value="Chromosome 5"/>
</dbReference>
<reference evidence="1 2" key="1">
    <citation type="submission" date="2024-04" db="EMBL/GenBank/DDBJ databases">
        <authorList>
            <person name="Fracassetti M."/>
        </authorList>
    </citation>
    <scope>NUCLEOTIDE SEQUENCE [LARGE SCALE GENOMIC DNA]</scope>
</reference>
<evidence type="ECO:0000313" key="1">
    <source>
        <dbReference type="EMBL" id="CAL1386238.1"/>
    </source>
</evidence>
<accession>A0AAV2EJS3</accession>
<dbReference type="EMBL" id="OZ034818">
    <property type="protein sequence ID" value="CAL1386238.1"/>
    <property type="molecule type" value="Genomic_DNA"/>
</dbReference>
<sequence>MDLSSVENRINRLHYRWRIGSTRFRDLQPPESKENGISEKPKSLMVPLWNLPKMDPESIHPNWHLMDLIIVEE</sequence>